<name>A0A6J6LHE5_9ZZZZ</name>
<reference evidence="1" key="1">
    <citation type="submission" date="2020-05" db="EMBL/GenBank/DDBJ databases">
        <authorList>
            <person name="Chiriac C."/>
            <person name="Salcher M."/>
            <person name="Ghai R."/>
            <person name="Kavagutti S V."/>
        </authorList>
    </citation>
    <scope>NUCLEOTIDE SEQUENCE</scope>
</reference>
<dbReference type="AlphaFoldDB" id="A0A6J6LHE5"/>
<proteinExistence type="predicted"/>
<protein>
    <submittedName>
        <fullName evidence="1">Unannotated protein</fullName>
    </submittedName>
</protein>
<gene>
    <name evidence="1" type="ORF">UFOPK2143_01816</name>
</gene>
<dbReference type="EMBL" id="CAEZVV010000198">
    <property type="protein sequence ID" value="CAB4660568.1"/>
    <property type="molecule type" value="Genomic_DNA"/>
</dbReference>
<sequence length="162" mass="17721">MNFCSAFANCEQCCFIHEIGEVGAAHARSTACDEVEVDISVDTFVANMHIKNLAAVFEFRQWNYDLAVKATRTEKRWIEDVRSVSRRHHDNAGGDFEAVHLGEHLVERLLALIVATAEAGTALAANRIDLIDEDDGSSHLPGAGEEVAHAACANANEHLHEV</sequence>
<organism evidence="1">
    <name type="scientific">freshwater metagenome</name>
    <dbReference type="NCBI Taxonomy" id="449393"/>
    <lineage>
        <taxon>unclassified sequences</taxon>
        <taxon>metagenomes</taxon>
        <taxon>ecological metagenomes</taxon>
    </lineage>
</organism>
<accession>A0A6J6LHE5</accession>
<evidence type="ECO:0000313" key="1">
    <source>
        <dbReference type="EMBL" id="CAB4660568.1"/>
    </source>
</evidence>